<protein>
    <submittedName>
        <fullName evidence="3">C6 finger domain-containing protein</fullName>
    </submittedName>
</protein>
<dbReference type="Pfam" id="PF11951">
    <property type="entry name" value="Fungal_trans_2"/>
    <property type="match status" value="1"/>
</dbReference>
<feature type="chain" id="PRO_5034654365" evidence="2">
    <location>
        <begin position="16"/>
        <end position="707"/>
    </location>
</feature>
<keyword evidence="4" id="KW-1185">Reference proteome</keyword>
<name>A0A8H7B8T4_9PLEO</name>
<gene>
    <name evidence="3" type="ORF">GT037_007601</name>
</gene>
<dbReference type="PANTHER" id="PTHR38791:SF1">
    <property type="entry name" value="TRANSCRIPTION FACTOR, PUTATIVE-RELATED"/>
    <property type="match status" value="1"/>
</dbReference>
<dbReference type="PANTHER" id="PTHR38791">
    <property type="entry name" value="ZN(II)2CYS6 TRANSCRIPTION FACTOR (EUROFUNG)-RELATED-RELATED"/>
    <property type="match status" value="1"/>
</dbReference>
<reference evidence="3" key="2">
    <citation type="submission" date="2020-08" db="EMBL/GenBank/DDBJ databases">
        <title>Draft Genome Sequence of Cumin Blight Pathogen Alternaria burnsii.</title>
        <authorList>
            <person name="Feng Z."/>
        </authorList>
    </citation>
    <scope>NUCLEOTIDE SEQUENCE</scope>
    <source>
        <strain evidence="3">CBS107.38</strain>
    </source>
</reference>
<evidence type="ECO:0000256" key="1">
    <source>
        <dbReference type="SAM" id="MobiDB-lite"/>
    </source>
</evidence>
<dbReference type="EMBL" id="JAAABM010000010">
    <property type="protein sequence ID" value="KAF7674841.1"/>
    <property type="molecule type" value="Genomic_DNA"/>
</dbReference>
<dbReference type="InterPro" id="IPR021858">
    <property type="entry name" value="Fun_TF"/>
</dbReference>
<comment type="caution">
    <text evidence="3">The sequence shown here is derived from an EMBL/GenBank/DDBJ whole genome shotgun (WGS) entry which is preliminary data.</text>
</comment>
<feature type="signal peptide" evidence="2">
    <location>
        <begin position="1"/>
        <end position="15"/>
    </location>
</feature>
<dbReference type="RefSeq" id="XP_038785136.1">
    <property type="nucleotide sequence ID" value="XM_038932648.1"/>
</dbReference>
<dbReference type="GeneID" id="62205826"/>
<evidence type="ECO:0000313" key="3">
    <source>
        <dbReference type="EMBL" id="KAF7674841.1"/>
    </source>
</evidence>
<proteinExistence type="predicted"/>
<keyword evidence="2" id="KW-0732">Signal</keyword>
<feature type="region of interest" description="Disordered" evidence="1">
    <location>
        <begin position="515"/>
        <end position="548"/>
    </location>
</feature>
<organism evidence="3 4">
    <name type="scientific">Alternaria burnsii</name>
    <dbReference type="NCBI Taxonomy" id="1187904"/>
    <lineage>
        <taxon>Eukaryota</taxon>
        <taxon>Fungi</taxon>
        <taxon>Dikarya</taxon>
        <taxon>Ascomycota</taxon>
        <taxon>Pezizomycotina</taxon>
        <taxon>Dothideomycetes</taxon>
        <taxon>Pleosporomycetidae</taxon>
        <taxon>Pleosporales</taxon>
        <taxon>Pleosporineae</taxon>
        <taxon>Pleosporaceae</taxon>
        <taxon>Alternaria</taxon>
        <taxon>Alternaria sect. Alternaria</taxon>
    </lineage>
</organism>
<reference evidence="3" key="1">
    <citation type="submission" date="2020-01" db="EMBL/GenBank/DDBJ databases">
        <authorList>
            <person name="Feng Z.H.Z."/>
        </authorList>
    </citation>
    <scope>NUCLEOTIDE SEQUENCE</scope>
    <source>
        <strain evidence="3">CBS107.38</strain>
    </source>
</reference>
<dbReference type="AlphaFoldDB" id="A0A8H7B8T4"/>
<sequence>MNVVLLFVFIAGVIATFESRGGAGSRRCGWELMQNLQIPIPKLGGWYAEQTGDRSLCVLQDDGSEYCTCIYECGNGVWRSLDESKHDSWRYGNESSSWEWELGCKKYCHAGCDERPGGCVKCFERKFQCPGYDRTVDAFFHDETAQTQAKAKKSKAKAIAARDARDTRDLREAYLQIMAKQCPGTAITAPLIDQGISFFMSYYCTGVDQPSIQSIEYQQHLSTHGFHPLVATSMTALGIAGVANLYMDSRLKSEATRWYLEAIKMANAAISSPEDVTADSTLTSVNLLSMFEATFNDNSLAGWSNHVDGAASLIKMRGMGQFSTPAGQRMYLHTIGLLTMNCMGKGVPLPQYVHDLNTEVIKHLDTEDPRNRFFFLHIKTIDLRARILNQEAFSLVDIIDSALELDEVAVKIFKDQGPDWDYDVVPCEEQECCYENFYHIYPTATAAQTWNWVRYNRIYFHDIIRNCILADFTSTPPTLVGTKYHQQLETSARTLYQLQSDIIASMPQFLHDVPDEVPSRVASPTNSEPTPPGASGRGKPWPTAASTTSTSPYRIALKSLDGNFRGNTHNLVKALIGNGSVKDRLPIVRVAGGYSTVWALYVAAAMPLASSRSQDFVDNCMTRIEHEFGINQARVLSNALKLKRHLASKGAIAFGICPQYLPPDDGVYVPQQDLYNKVGQKVPEVLMEASFQATFPTVADIFSGPKY</sequence>
<dbReference type="InterPro" id="IPR053175">
    <property type="entry name" value="DHMBA_Reg_Transcription_Factor"/>
</dbReference>
<evidence type="ECO:0000256" key="2">
    <source>
        <dbReference type="SAM" id="SignalP"/>
    </source>
</evidence>
<accession>A0A8H7B8T4</accession>
<dbReference type="Proteomes" id="UP000596902">
    <property type="component" value="Unassembled WGS sequence"/>
</dbReference>
<evidence type="ECO:0000313" key="4">
    <source>
        <dbReference type="Proteomes" id="UP000596902"/>
    </source>
</evidence>